<evidence type="ECO:0000313" key="4">
    <source>
        <dbReference type="Proteomes" id="UP000794436"/>
    </source>
</evidence>
<keyword evidence="4" id="KW-1185">Reference proteome</keyword>
<gene>
    <name evidence="3" type="ORF">Poli38472_014089</name>
</gene>
<feature type="coiled-coil region" evidence="1">
    <location>
        <begin position="137"/>
        <end position="217"/>
    </location>
</feature>
<proteinExistence type="predicted"/>
<dbReference type="OrthoDB" id="108428at2759"/>
<name>A0A8K1CQG0_PYTOL</name>
<accession>A0A8K1CQG0</accession>
<feature type="compositionally biased region" description="Basic and acidic residues" evidence="2">
    <location>
        <begin position="237"/>
        <end position="253"/>
    </location>
</feature>
<keyword evidence="1" id="KW-0175">Coiled coil</keyword>
<feature type="region of interest" description="Disordered" evidence="2">
    <location>
        <begin position="1"/>
        <end position="50"/>
    </location>
</feature>
<evidence type="ECO:0000256" key="1">
    <source>
        <dbReference type="SAM" id="Coils"/>
    </source>
</evidence>
<dbReference type="EMBL" id="SPLM01000007">
    <property type="protein sequence ID" value="TMW66777.1"/>
    <property type="molecule type" value="Genomic_DNA"/>
</dbReference>
<reference evidence="3" key="1">
    <citation type="submission" date="2019-03" db="EMBL/GenBank/DDBJ databases">
        <title>Long read genome sequence of the mycoparasitic Pythium oligandrum ATCC 38472 isolated from sugarbeet rhizosphere.</title>
        <authorList>
            <person name="Gaulin E."/>
        </authorList>
    </citation>
    <scope>NUCLEOTIDE SEQUENCE</scope>
    <source>
        <strain evidence="3">ATCC 38472_TT</strain>
    </source>
</reference>
<protein>
    <submittedName>
        <fullName evidence="3">Uncharacterized protein</fullName>
    </submittedName>
</protein>
<evidence type="ECO:0000313" key="3">
    <source>
        <dbReference type="EMBL" id="TMW66777.1"/>
    </source>
</evidence>
<evidence type="ECO:0000256" key="2">
    <source>
        <dbReference type="SAM" id="MobiDB-lite"/>
    </source>
</evidence>
<feature type="coiled-coil region" evidence="1">
    <location>
        <begin position="76"/>
        <end position="113"/>
    </location>
</feature>
<feature type="region of interest" description="Disordered" evidence="2">
    <location>
        <begin position="287"/>
        <end position="314"/>
    </location>
</feature>
<dbReference type="Proteomes" id="UP000794436">
    <property type="component" value="Unassembled WGS sequence"/>
</dbReference>
<organism evidence="3 4">
    <name type="scientific">Pythium oligandrum</name>
    <name type="common">Mycoparasitic fungus</name>
    <dbReference type="NCBI Taxonomy" id="41045"/>
    <lineage>
        <taxon>Eukaryota</taxon>
        <taxon>Sar</taxon>
        <taxon>Stramenopiles</taxon>
        <taxon>Oomycota</taxon>
        <taxon>Peronosporomycetes</taxon>
        <taxon>Pythiales</taxon>
        <taxon>Pythiaceae</taxon>
        <taxon>Pythium</taxon>
    </lineage>
</organism>
<comment type="caution">
    <text evidence="3">The sequence shown here is derived from an EMBL/GenBank/DDBJ whole genome shotgun (WGS) entry which is preliminary data.</text>
</comment>
<feature type="compositionally biased region" description="Low complexity" evidence="2">
    <location>
        <begin position="20"/>
        <end position="30"/>
    </location>
</feature>
<feature type="region of interest" description="Disordered" evidence="2">
    <location>
        <begin position="224"/>
        <end position="254"/>
    </location>
</feature>
<feature type="compositionally biased region" description="Polar residues" evidence="2">
    <location>
        <begin position="1"/>
        <end position="10"/>
    </location>
</feature>
<sequence>MTGASRTTQRQPRRHASLVSTTTTTASKPTPTKRPVKRASVARNAVEKENKTSLVHDAVRKTFVRVKPLVTNQDDVDECERLRGELERVLLDHQRQSDEIVALRALARSLKEEVEAMHSTRPSAFDKAPVRDGRHEFFRLDVELDALRSENARLEKRAEEVEQELDALRDFVAHELPRHEILAVQARAALESTRTQLRAEQAQNDQLRVQLARFQARSSVRVRVTKPETAAEGDEEDTHRYPDSRSYGKRDDDTSSVVSIAFSTTSAVSSQLHDDLQALDVELRRLHESLDRPQEPPEPMMYDGDGEVKGRCIR</sequence>
<dbReference type="AlphaFoldDB" id="A0A8K1CQG0"/>